<proteinExistence type="predicted"/>
<dbReference type="PANTHER" id="PTHR42085:SF1">
    <property type="entry name" value="F-BOX DOMAIN-CONTAINING PROTEIN"/>
    <property type="match status" value="1"/>
</dbReference>
<keyword evidence="2" id="KW-1185">Reference proteome</keyword>
<reference evidence="1" key="1">
    <citation type="submission" date="2021-05" db="EMBL/GenBank/DDBJ databases">
        <authorList>
            <person name="Stam R."/>
        </authorList>
    </citation>
    <scope>NUCLEOTIDE SEQUENCE</scope>
    <source>
        <strain evidence="1">CS162</strain>
    </source>
</reference>
<name>A0A8J2ICT4_9PLEO</name>
<dbReference type="OrthoDB" id="3801356at2759"/>
<dbReference type="EMBL" id="CAJRGZ010000038">
    <property type="protein sequence ID" value="CAG5190134.1"/>
    <property type="molecule type" value="Genomic_DNA"/>
</dbReference>
<comment type="caution">
    <text evidence="1">The sequence shown here is derived from an EMBL/GenBank/DDBJ whole genome shotgun (WGS) entry which is preliminary data.</text>
</comment>
<dbReference type="InterPro" id="IPR038883">
    <property type="entry name" value="AN11006-like"/>
</dbReference>
<evidence type="ECO:0000313" key="2">
    <source>
        <dbReference type="Proteomes" id="UP000676310"/>
    </source>
</evidence>
<dbReference type="Proteomes" id="UP000676310">
    <property type="component" value="Unassembled WGS sequence"/>
</dbReference>
<protein>
    <submittedName>
        <fullName evidence="1">Uncharacterized protein</fullName>
    </submittedName>
</protein>
<evidence type="ECO:0000313" key="1">
    <source>
        <dbReference type="EMBL" id="CAG5190134.1"/>
    </source>
</evidence>
<organism evidence="1 2">
    <name type="scientific">Alternaria atra</name>
    <dbReference type="NCBI Taxonomy" id="119953"/>
    <lineage>
        <taxon>Eukaryota</taxon>
        <taxon>Fungi</taxon>
        <taxon>Dikarya</taxon>
        <taxon>Ascomycota</taxon>
        <taxon>Pezizomycotina</taxon>
        <taxon>Dothideomycetes</taxon>
        <taxon>Pleosporomycetidae</taxon>
        <taxon>Pleosporales</taxon>
        <taxon>Pleosporineae</taxon>
        <taxon>Pleosporaceae</taxon>
        <taxon>Alternaria</taxon>
        <taxon>Alternaria sect. Ulocladioides</taxon>
    </lineage>
</organism>
<dbReference type="PANTHER" id="PTHR42085">
    <property type="entry name" value="F-BOX DOMAIN-CONTAINING PROTEIN"/>
    <property type="match status" value="1"/>
</dbReference>
<dbReference type="AlphaFoldDB" id="A0A8J2ICT4"/>
<gene>
    <name evidence="1" type="ORF">ALTATR162_LOCUS12143</name>
</gene>
<dbReference type="GeneID" id="67012494"/>
<sequence length="278" mass="31209">MACNHGHVVSRVPTFLALPPEIRNKIYSYLCHSAVPIRLCYYQDPESNTPKPVVPFALGTTKPVTLFLTCRQLNAEASSVFYSGNVFLLKRRTRLASFLEPCFISALLTFFDVVGSRATLVRNVVFDTFHLCNSVFLRTYIEKTTKPFGPVTDIVEVTVLLRRAWDRGLNFKINLFEVADVEEDRAAHWMQNPDLVRTTTVMAIMNSLLDGQLDLKQYRDLVRAIAIKCDGTGGLIGWASSPHGTHPTSPPRSYPHTMTEFRAKDGGTQLELVPYGLL</sequence>
<accession>A0A8J2ICT4</accession>
<dbReference type="RefSeq" id="XP_043175724.1">
    <property type="nucleotide sequence ID" value="XM_043319789.1"/>
</dbReference>